<dbReference type="InterPro" id="IPR017871">
    <property type="entry name" value="ABC_transporter-like_CS"/>
</dbReference>
<dbReference type="CDD" id="cd03255">
    <property type="entry name" value="ABC_MJ0796_LolCDE_FtsE"/>
    <property type="match status" value="1"/>
</dbReference>
<name>A0A839JYC5_9FIRM</name>
<evidence type="ECO:0000259" key="4">
    <source>
        <dbReference type="PROSITE" id="PS50893"/>
    </source>
</evidence>
<dbReference type="Gene3D" id="3.40.50.300">
    <property type="entry name" value="P-loop containing nucleotide triphosphate hydrolases"/>
    <property type="match status" value="1"/>
</dbReference>
<keyword evidence="6" id="KW-1185">Reference proteome</keyword>
<protein>
    <submittedName>
        <fullName evidence="5">ABC transporter ATP-binding protein</fullName>
    </submittedName>
</protein>
<keyword evidence="3 5" id="KW-0067">ATP-binding</keyword>
<dbReference type="RefSeq" id="WP_228352153.1">
    <property type="nucleotide sequence ID" value="NZ_JACEGA010000001.1"/>
</dbReference>
<dbReference type="PANTHER" id="PTHR24220:SF86">
    <property type="entry name" value="ABC TRANSPORTER ABCH.1"/>
    <property type="match status" value="1"/>
</dbReference>
<dbReference type="InterPro" id="IPR017911">
    <property type="entry name" value="MacB-like_ATP-bd"/>
</dbReference>
<dbReference type="GO" id="GO:0005524">
    <property type="term" value="F:ATP binding"/>
    <property type="evidence" value="ECO:0007669"/>
    <property type="project" value="UniProtKB-KW"/>
</dbReference>
<dbReference type="AlphaFoldDB" id="A0A839JYC5"/>
<dbReference type="InterPro" id="IPR003439">
    <property type="entry name" value="ABC_transporter-like_ATP-bd"/>
</dbReference>
<dbReference type="GO" id="GO:0098796">
    <property type="term" value="C:membrane protein complex"/>
    <property type="evidence" value="ECO:0007669"/>
    <property type="project" value="UniProtKB-ARBA"/>
</dbReference>
<dbReference type="FunFam" id="3.40.50.300:FF:000032">
    <property type="entry name" value="Export ABC transporter ATP-binding protein"/>
    <property type="match status" value="1"/>
</dbReference>
<evidence type="ECO:0000313" key="5">
    <source>
        <dbReference type="EMBL" id="MBB2182430.1"/>
    </source>
</evidence>
<dbReference type="PROSITE" id="PS00211">
    <property type="entry name" value="ABC_TRANSPORTER_1"/>
    <property type="match status" value="1"/>
</dbReference>
<gene>
    <name evidence="5" type="ORF">H0486_06015</name>
</gene>
<keyword evidence="1" id="KW-0813">Transport</keyword>
<dbReference type="PROSITE" id="PS50893">
    <property type="entry name" value="ABC_TRANSPORTER_2"/>
    <property type="match status" value="1"/>
</dbReference>
<organism evidence="5 6">
    <name type="scientific">Variimorphobacter saccharofermentans</name>
    <dbReference type="NCBI Taxonomy" id="2755051"/>
    <lineage>
        <taxon>Bacteria</taxon>
        <taxon>Bacillati</taxon>
        <taxon>Bacillota</taxon>
        <taxon>Clostridia</taxon>
        <taxon>Lachnospirales</taxon>
        <taxon>Lachnospiraceae</taxon>
        <taxon>Variimorphobacter</taxon>
    </lineage>
</organism>
<dbReference type="GO" id="GO:0005886">
    <property type="term" value="C:plasma membrane"/>
    <property type="evidence" value="ECO:0007669"/>
    <property type="project" value="TreeGrafter"/>
</dbReference>
<dbReference type="Pfam" id="PF00005">
    <property type="entry name" value="ABC_tran"/>
    <property type="match status" value="1"/>
</dbReference>
<keyword evidence="2" id="KW-0547">Nucleotide-binding</keyword>
<dbReference type="Proteomes" id="UP000574276">
    <property type="component" value="Unassembled WGS sequence"/>
</dbReference>
<evidence type="ECO:0000256" key="1">
    <source>
        <dbReference type="ARBA" id="ARBA00022448"/>
    </source>
</evidence>
<dbReference type="InterPro" id="IPR003593">
    <property type="entry name" value="AAA+_ATPase"/>
</dbReference>
<feature type="domain" description="ABC transporter" evidence="4">
    <location>
        <begin position="6"/>
        <end position="244"/>
    </location>
</feature>
<proteinExistence type="predicted"/>
<dbReference type="InterPro" id="IPR015854">
    <property type="entry name" value="ABC_transpr_LolD-like"/>
</dbReference>
<dbReference type="GO" id="GO:0016887">
    <property type="term" value="F:ATP hydrolysis activity"/>
    <property type="evidence" value="ECO:0007669"/>
    <property type="project" value="InterPro"/>
</dbReference>
<evidence type="ECO:0000313" key="6">
    <source>
        <dbReference type="Proteomes" id="UP000574276"/>
    </source>
</evidence>
<dbReference type="GO" id="GO:0022857">
    <property type="term" value="F:transmembrane transporter activity"/>
    <property type="evidence" value="ECO:0007669"/>
    <property type="project" value="UniProtKB-ARBA"/>
</dbReference>
<dbReference type="SMART" id="SM00382">
    <property type="entry name" value="AAA"/>
    <property type="match status" value="1"/>
</dbReference>
<evidence type="ECO:0000256" key="2">
    <source>
        <dbReference type="ARBA" id="ARBA00022741"/>
    </source>
</evidence>
<sequence length="252" mass="28475">MKNIIIRTELLCKSFVSDGEVNNVIKNLDLDIYEGDFTIIMGSSGSGKSTLLYSISGLDEITSGKVFFENQNISSLRGKKMASLRKEKIGFVFQGINLIPNLNVYENILSPTYKTRRDRKSIEANISNLLDRMELSSHKNKFPNQMSGGQKQKVAICRALINNPKVLYADEPTGSLNSSQGEQVLDIFTDIHKNGQSIVMVTHDLKAALRGNRILYLKDGRIDGDLKLDEYDEENTKEREDMVYHFLKSKGW</sequence>
<evidence type="ECO:0000256" key="3">
    <source>
        <dbReference type="ARBA" id="ARBA00022840"/>
    </source>
</evidence>
<dbReference type="InterPro" id="IPR027417">
    <property type="entry name" value="P-loop_NTPase"/>
</dbReference>
<dbReference type="SUPFAM" id="SSF52540">
    <property type="entry name" value="P-loop containing nucleoside triphosphate hydrolases"/>
    <property type="match status" value="1"/>
</dbReference>
<comment type="caution">
    <text evidence="5">The sequence shown here is derived from an EMBL/GenBank/DDBJ whole genome shotgun (WGS) entry which is preliminary data.</text>
</comment>
<reference evidence="5 6" key="1">
    <citation type="submission" date="2020-07" db="EMBL/GenBank/DDBJ databases">
        <title>Characterization and genome sequencing of isolate MD1, a novel member within the family Lachnospiraceae.</title>
        <authorList>
            <person name="Rettenmaier R."/>
            <person name="Di Bello L."/>
            <person name="Zinser C."/>
            <person name="Scheitz K."/>
            <person name="Liebl W."/>
            <person name="Zverlov V."/>
        </authorList>
    </citation>
    <scope>NUCLEOTIDE SEQUENCE [LARGE SCALE GENOMIC DNA]</scope>
    <source>
        <strain evidence="5 6">MD1</strain>
    </source>
</reference>
<accession>A0A839JYC5</accession>
<dbReference type="PANTHER" id="PTHR24220">
    <property type="entry name" value="IMPORT ATP-BINDING PROTEIN"/>
    <property type="match status" value="1"/>
</dbReference>
<dbReference type="EMBL" id="JACEGA010000001">
    <property type="protein sequence ID" value="MBB2182430.1"/>
    <property type="molecule type" value="Genomic_DNA"/>
</dbReference>